<evidence type="ECO:0000256" key="1">
    <source>
        <dbReference type="ARBA" id="ARBA00012528"/>
    </source>
</evidence>
<dbReference type="SUPFAM" id="SSF55073">
    <property type="entry name" value="Nucleotide cyclase"/>
    <property type="match status" value="1"/>
</dbReference>
<dbReference type="InterPro" id="IPR050469">
    <property type="entry name" value="Diguanylate_Cyclase"/>
</dbReference>
<organism evidence="4 5">
    <name type="scientific">Candidatus Magnetoglobus multicellularis str. Araruama</name>
    <dbReference type="NCBI Taxonomy" id="890399"/>
    <lineage>
        <taxon>Bacteria</taxon>
        <taxon>Pseudomonadati</taxon>
        <taxon>Thermodesulfobacteriota</taxon>
        <taxon>Desulfobacteria</taxon>
        <taxon>Desulfobacterales</taxon>
        <taxon>Desulfobacteraceae</taxon>
        <taxon>Candidatus Magnetoglobus</taxon>
    </lineage>
</organism>
<evidence type="ECO:0000313" key="4">
    <source>
        <dbReference type="EMBL" id="ETR67949.1"/>
    </source>
</evidence>
<accession>A0A1V1NZB1</accession>
<proteinExistence type="predicted"/>
<comment type="caution">
    <text evidence="4">The sequence shown here is derived from an EMBL/GenBank/DDBJ whole genome shotgun (WGS) entry which is preliminary data.</text>
</comment>
<dbReference type="EC" id="2.7.7.65" evidence="1"/>
<dbReference type="InterPro" id="IPR029787">
    <property type="entry name" value="Nucleotide_cyclase"/>
</dbReference>
<evidence type="ECO:0000313" key="5">
    <source>
        <dbReference type="Proteomes" id="UP000189670"/>
    </source>
</evidence>
<evidence type="ECO:0000259" key="3">
    <source>
        <dbReference type="PROSITE" id="PS50887"/>
    </source>
</evidence>
<name>A0A1V1NZB1_9BACT</name>
<protein>
    <recommendedName>
        <fullName evidence="1">diguanylate cyclase</fullName>
        <ecNumber evidence="1">2.7.7.65</ecNumber>
    </recommendedName>
</protein>
<dbReference type="NCBIfam" id="TIGR00254">
    <property type="entry name" value="GGDEF"/>
    <property type="match status" value="1"/>
</dbReference>
<dbReference type="InterPro" id="IPR043128">
    <property type="entry name" value="Rev_trsase/Diguanyl_cyclase"/>
</dbReference>
<sequence length="75" mass="8380">MTQLFIEELRNSDILGRIGGEEFAVILPETNEIKAMEVAERIRSGVNQLTIFYNNINIQVSVSLGVSSIKTIQNL</sequence>
<dbReference type="Pfam" id="PF00990">
    <property type="entry name" value="GGDEF"/>
    <property type="match status" value="1"/>
</dbReference>
<gene>
    <name evidence="4" type="ORF">OMM_11039</name>
</gene>
<dbReference type="PANTHER" id="PTHR45138">
    <property type="entry name" value="REGULATORY COMPONENTS OF SENSORY TRANSDUCTION SYSTEM"/>
    <property type="match status" value="1"/>
</dbReference>
<dbReference type="InterPro" id="IPR000160">
    <property type="entry name" value="GGDEF_dom"/>
</dbReference>
<feature type="domain" description="GGDEF" evidence="3">
    <location>
        <begin position="1"/>
        <end position="75"/>
    </location>
</feature>
<dbReference type="PROSITE" id="PS50887">
    <property type="entry name" value="GGDEF"/>
    <property type="match status" value="1"/>
</dbReference>
<comment type="catalytic activity">
    <reaction evidence="2">
        <text>2 GTP = 3',3'-c-di-GMP + 2 diphosphate</text>
        <dbReference type="Rhea" id="RHEA:24898"/>
        <dbReference type="ChEBI" id="CHEBI:33019"/>
        <dbReference type="ChEBI" id="CHEBI:37565"/>
        <dbReference type="ChEBI" id="CHEBI:58805"/>
        <dbReference type="EC" id="2.7.7.65"/>
    </reaction>
</comment>
<dbReference type="Gene3D" id="3.30.70.270">
    <property type="match status" value="1"/>
</dbReference>
<reference evidence="5" key="1">
    <citation type="submission" date="2012-11" db="EMBL/GenBank/DDBJ databases">
        <authorList>
            <person name="Lucero-Rivera Y.E."/>
            <person name="Tovar-Ramirez D."/>
        </authorList>
    </citation>
    <scope>NUCLEOTIDE SEQUENCE [LARGE SCALE GENOMIC DNA]</scope>
    <source>
        <strain evidence="5">Araruama</strain>
    </source>
</reference>
<evidence type="ECO:0000256" key="2">
    <source>
        <dbReference type="ARBA" id="ARBA00034247"/>
    </source>
</evidence>
<dbReference type="AlphaFoldDB" id="A0A1V1NZB1"/>
<dbReference type="GO" id="GO:0052621">
    <property type="term" value="F:diguanylate cyclase activity"/>
    <property type="evidence" value="ECO:0007669"/>
    <property type="project" value="UniProtKB-EC"/>
</dbReference>
<dbReference type="EMBL" id="ATBP01001145">
    <property type="protein sequence ID" value="ETR67949.1"/>
    <property type="molecule type" value="Genomic_DNA"/>
</dbReference>
<dbReference type="PANTHER" id="PTHR45138:SF9">
    <property type="entry name" value="DIGUANYLATE CYCLASE DGCM-RELATED"/>
    <property type="match status" value="1"/>
</dbReference>
<dbReference type="Proteomes" id="UP000189670">
    <property type="component" value="Unassembled WGS sequence"/>
</dbReference>